<dbReference type="InterPro" id="IPR011333">
    <property type="entry name" value="SKP1/BTB/POZ_sf"/>
</dbReference>
<dbReference type="CDD" id="cd18186">
    <property type="entry name" value="BTB_POZ_ZBTB_KLHL-like"/>
    <property type="match status" value="1"/>
</dbReference>
<comment type="caution">
    <text evidence="2">The sequence shown here is derived from an EMBL/GenBank/DDBJ whole genome shotgun (WGS) entry which is preliminary data.</text>
</comment>
<dbReference type="SUPFAM" id="SSF54695">
    <property type="entry name" value="POZ domain"/>
    <property type="match status" value="1"/>
</dbReference>
<gene>
    <name evidence="2" type="ORF">BG006_004031</name>
</gene>
<dbReference type="InterPro" id="IPR000210">
    <property type="entry name" value="BTB/POZ_dom"/>
</dbReference>
<reference evidence="2" key="1">
    <citation type="journal article" date="2020" name="Fungal Divers.">
        <title>Resolving the Mortierellaceae phylogeny through synthesis of multi-gene phylogenetics and phylogenomics.</title>
        <authorList>
            <person name="Vandepol N."/>
            <person name="Liber J."/>
            <person name="Desiro A."/>
            <person name="Na H."/>
            <person name="Kennedy M."/>
            <person name="Barry K."/>
            <person name="Grigoriev I.V."/>
            <person name="Miller A.N."/>
            <person name="O'Donnell K."/>
            <person name="Stajich J.E."/>
            <person name="Bonito G."/>
        </authorList>
    </citation>
    <scope>NUCLEOTIDE SEQUENCE</scope>
    <source>
        <strain evidence="2">NVP1</strain>
    </source>
</reference>
<dbReference type="EMBL" id="JAAAUY010000222">
    <property type="protein sequence ID" value="KAF9333095.1"/>
    <property type="molecule type" value="Genomic_DNA"/>
</dbReference>
<keyword evidence="3" id="KW-1185">Reference proteome</keyword>
<dbReference type="SMART" id="SM00225">
    <property type="entry name" value="BTB"/>
    <property type="match status" value="1"/>
</dbReference>
<sequence length="359" mass="40872">MSTTEAQIPRASQTNQHMSTTEAQIFPASDILVHQPTGTKTLCFHFAWPTSIDSSKPPPTLYHSDLGDFFFHVHGTDSDFSFKISRSSYNGTFFAKSYLIKSFDRRTLASGRIMFDALRLSAAIAEHIPKELLKPRGANYEIEVCLSNQTVTDALRPLRPTIADMVMERLYNDTAHHDVFFEFDPVVISAHKHVLRQWPYFQQMFGYEFVEGGSDEKQIQIKNVGPGEKRVQIKDVGPKAFQVLIRFMYAGYLPLSEQPTKVTESENSWEAVFLAAHLYELEELRQMAQRHIVANVTPDIAIPLLFRSGYKYPELRAALVKFIALSSASVVASKPFLDQYFGHPQFGLLVHEIYQVDRQ</sequence>
<dbReference type="PANTHER" id="PTHR24413">
    <property type="entry name" value="SPECKLE-TYPE POZ PROTEIN"/>
    <property type="match status" value="1"/>
</dbReference>
<proteinExistence type="predicted"/>
<name>A0A9P5VMY7_9FUNG</name>
<protein>
    <recommendedName>
        <fullName evidence="1">BTB domain-containing protein</fullName>
    </recommendedName>
</protein>
<dbReference type="PROSITE" id="PS50097">
    <property type="entry name" value="BTB"/>
    <property type="match status" value="1"/>
</dbReference>
<dbReference type="AlphaFoldDB" id="A0A9P5VMY7"/>
<accession>A0A9P5VMY7</accession>
<dbReference type="Proteomes" id="UP000696485">
    <property type="component" value="Unassembled WGS sequence"/>
</dbReference>
<feature type="domain" description="BTB" evidence="1">
    <location>
        <begin position="177"/>
        <end position="257"/>
    </location>
</feature>
<organism evidence="2 3">
    <name type="scientific">Podila minutissima</name>
    <dbReference type="NCBI Taxonomy" id="64525"/>
    <lineage>
        <taxon>Eukaryota</taxon>
        <taxon>Fungi</taxon>
        <taxon>Fungi incertae sedis</taxon>
        <taxon>Mucoromycota</taxon>
        <taxon>Mortierellomycotina</taxon>
        <taxon>Mortierellomycetes</taxon>
        <taxon>Mortierellales</taxon>
        <taxon>Mortierellaceae</taxon>
        <taxon>Podila</taxon>
    </lineage>
</organism>
<evidence type="ECO:0000259" key="1">
    <source>
        <dbReference type="PROSITE" id="PS50097"/>
    </source>
</evidence>
<evidence type="ECO:0000313" key="2">
    <source>
        <dbReference type="EMBL" id="KAF9333095.1"/>
    </source>
</evidence>
<dbReference type="Gene3D" id="3.30.710.10">
    <property type="entry name" value="Potassium Channel Kv1.1, Chain A"/>
    <property type="match status" value="1"/>
</dbReference>
<dbReference type="Pfam" id="PF00651">
    <property type="entry name" value="BTB"/>
    <property type="match status" value="1"/>
</dbReference>
<evidence type="ECO:0000313" key="3">
    <source>
        <dbReference type="Proteomes" id="UP000696485"/>
    </source>
</evidence>